<dbReference type="EMBL" id="QJKJ01008824">
    <property type="protein sequence ID" value="RDX78570.1"/>
    <property type="molecule type" value="Genomic_DNA"/>
</dbReference>
<accession>A0A371FK18</accession>
<evidence type="ECO:0000313" key="2">
    <source>
        <dbReference type="EMBL" id="RDX78570.1"/>
    </source>
</evidence>
<name>A0A371FK18_MUCPR</name>
<organism evidence="2 3">
    <name type="scientific">Mucuna pruriens</name>
    <name type="common">Velvet bean</name>
    <name type="synonym">Dolichos pruriens</name>
    <dbReference type="NCBI Taxonomy" id="157652"/>
    <lineage>
        <taxon>Eukaryota</taxon>
        <taxon>Viridiplantae</taxon>
        <taxon>Streptophyta</taxon>
        <taxon>Embryophyta</taxon>
        <taxon>Tracheophyta</taxon>
        <taxon>Spermatophyta</taxon>
        <taxon>Magnoliopsida</taxon>
        <taxon>eudicotyledons</taxon>
        <taxon>Gunneridae</taxon>
        <taxon>Pentapetalae</taxon>
        <taxon>rosids</taxon>
        <taxon>fabids</taxon>
        <taxon>Fabales</taxon>
        <taxon>Fabaceae</taxon>
        <taxon>Papilionoideae</taxon>
        <taxon>50 kb inversion clade</taxon>
        <taxon>NPAAA clade</taxon>
        <taxon>indigoferoid/millettioid clade</taxon>
        <taxon>Phaseoleae</taxon>
        <taxon>Mucuna</taxon>
    </lineage>
</organism>
<dbReference type="AlphaFoldDB" id="A0A371FK18"/>
<reference evidence="2" key="1">
    <citation type="submission" date="2018-05" db="EMBL/GenBank/DDBJ databases">
        <title>Draft genome of Mucuna pruriens seed.</title>
        <authorList>
            <person name="Nnadi N.E."/>
            <person name="Vos R."/>
            <person name="Hasami M.H."/>
            <person name="Devisetty U.K."/>
            <person name="Aguiy J.C."/>
        </authorList>
    </citation>
    <scope>NUCLEOTIDE SEQUENCE [LARGE SCALE GENOMIC DNA]</scope>
    <source>
        <strain evidence="2">JCA_2017</strain>
    </source>
</reference>
<gene>
    <name evidence="2" type="ORF">CR513_41135</name>
</gene>
<dbReference type="PANTHER" id="PTHR34051:SF1">
    <property type="entry name" value="PROTEIN LOW PSII ACCUMULATION 3, CHLOROPLASTIC"/>
    <property type="match status" value="1"/>
</dbReference>
<sequence length="106" mass="12262">MLVVEELYKEAVLNTERKLIIFNGELDHYPPFFYPKLAALTKTLLPMMETVYYIHNFKGRNGGTLFRCYPGPWKVLRRVGSIYVCLHQQNSMPSLKEVALEILPSA</sequence>
<dbReference type="InterPro" id="IPR044687">
    <property type="entry name" value="LPA3"/>
</dbReference>
<keyword evidence="3" id="KW-1185">Reference proteome</keyword>
<dbReference type="Proteomes" id="UP000257109">
    <property type="component" value="Unassembled WGS sequence"/>
</dbReference>
<proteinExistence type="predicted"/>
<evidence type="ECO:0000313" key="3">
    <source>
        <dbReference type="Proteomes" id="UP000257109"/>
    </source>
</evidence>
<protein>
    <recommendedName>
        <fullName evidence="1">DUF1995 domain-containing protein</fullName>
    </recommendedName>
</protein>
<comment type="caution">
    <text evidence="2">The sequence shown here is derived from an EMBL/GenBank/DDBJ whole genome shotgun (WGS) entry which is preliminary data.</text>
</comment>
<feature type="non-terminal residue" evidence="2">
    <location>
        <position position="1"/>
    </location>
</feature>
<evidence type="ECO:0000259" key="1">
    <source>
        <dbReference type="Pfam" id="PF09353"/>
    </source>
</evidence>
<dbReference type="OrthoDB" id="199922at2759"/>
<feature type="domain" description="DUF1995" evidence="1">
    <location>
        <begin position="2"/>
        <end position="99"/>
    </location>
</feature>
<dbReference type="InterPro" id="IPR018962">
    <property type="entry name" value="DUF1995"/>
</dbReference>
<dbReference type="PANTHER" id="PTHR34051">
    <property type="entry name" value="PROTEIN LOW PSII ACCUMULATION 3, CHLOROPLASTIC"/>
    <property type="match status" value="1"/>
</dbReference>
<dbReference type="STRING" id="157652.A0A371FK18"/>
<dbReference type="Pfam" id="PF09353">
    <property type="entry name" value="DUF1995"/>
    <property type="match status" value="1"/>
</dbReference>